<dbReference type="OrthoDB" id="20872at2759"/>
<organism evidence="2 3">
    <name type="scientific">Aspergillus niger</name>
    <dbReference type="NCBI Taxonomy" id="5061"/>
    <lineage>
        <taxon>Eukaryota</taxon>
        <taxon>Fungi</taxon>
        <taxon>Dikarya</taxon>
        <taxon>Ascomycota</taxon>
        <taxon>Pezizomycotina</taxon>
        <taxon>Eurotiomycetes</taxon>
        <taxon>Eurotiomycetidae</taxon>
        <taxon>Eurotiales</taxon>
        <taxon>Aspergillaceae</taxon>
        <taxon>Aspergillus</taxon>
        <taxon>Aspergillus subgen. Circumdati</taxon>
    </lineage>
</organism>
<comment type="caution">
    <text evidence="2">The sequence shown here is derived from an EMBL/GenBank/DDBJ whole genome shotgun (WGS) entry which is preliminary data.</text>
</comment>
<dbReference type="InterPro" id="IPR038305">
    <property type="entry name" value="HeLo_sf"/>
</dbReference>
<dbReference type="Pfam" id="PF14479">
    <property type="entry name" value="HeLo"/>
    <property type="match status" value="1"/>
</dbReference>
<dbReference type="Proteomes" id="UP000068243">
    <property type="component" value="Unassembled WGS sequence"/>
</dbReference>
<dbReference type="VEuPathDB" id="FungiDB:ATCC64974_92660"/>
<dbReference type="VEuPathDB" id="FungiDB:M747DRAFT_334476"/>
<dbReference type="PANTHER" id="PTHR37542:SF3">
    <property type="entry name" value="PRION-INHIBITION AND PROPAGATION HELO DOMAIN-CONTAINING PROTEIN"/>
    <property type="match status" value="1"/>
</dbReference>
<dbReference type="PANTHER" id="PTHR37542">
    <property type="entry name" value="HELO DOMAIN-CONTAINING PROTEIN-RELATED"/>
    <property type="match status" value="1"/>
</dbReference>
<protein>
    <recommendedName>
        <fullName evidence="1">Prion-inhibition and propagation HeLo domain-containing protein</fullName>
    </recommendedName>
</protein>
<dbReference type="VEuPathDB" id="FungiDB:ASPNIDRAFT2_1112160"/>
<gene>
    <name evidence="2" type="ORF">ABL_05164</name>
</gene>
<dbReference type="InterPro" id="IPR029498">
    <property type="entry name" value="HeLo_dom"/>
</dbReference>
<evidence type="ECO:0000313" key="3">
    <source>
        <dbReference type="Proteomes" id="UP000068243"/>
    </source>
</evidence>
<dbReference type="EMBL" id="BCMY01000007">
    <property type="protein sequence ID" value="GAQ42503.1"/>
    <property type="molecule type" value="Genomic_DNA"/>
</dbReference>
<evidence type="ECO:0000259" key="1">
    <source>
        <dbReference type="Pfam" id="PF14479"/>
    </source>
</evidence>
<feature type="domain" description="Prion-inhibition and propagation HeLo" evidence="1">
    <location>
        <begin position="19"/>
        <end position="197"/>
    </location>
</feature>
<sequence length="262" mass="29249">MLGMQRVIMDQLSEQSKSFSQALRFLEPLHIGNSLDKEARTSLLELDVVKLRLTRWGRSVGLTDLNDAGAAHEINLAREDIPEVQDLLIEVLELIRDADKLSDCFKNKNPAARNMDPSQQLAITFALVHQQVNELIEGQEGGPIVNQDDALAIYQMKDFSRLIQDIGGLVDDLIQLFPAENKQCEIGKNEVSRMDKVKIGLSLLKENYASQDDISSETVVKAIQPTITYNNCVIFTGENFGIQMGHNAGTIDNMQFGQHSRP</sequence>
<reference evidence="3" key="1">
    <citation type="journal article" date="2016" name="Genome Announc.">
        <title>Draft genome sequence of Aspergillus niger strain An76.</title>
        <authorList>
            <person name="Gong W."/>
            <person name="Cheng Z."/>
            <person name="Zhang H."/>
            <person name="Liu L."/>
            <person name="Gao P."/>
            <person name="Wang L."/>
        </authorList>
    </citation>
    <scope>NUCLEOTIDE SEQUENCE [LARGE SCALE GENOMIC DNA]</scope>
    <source>
        <strain evidence="3">An76</strain>
    </source>
</reference>
<proteinExistence type="predicted"/>
<accession>A0A124BXI2</accession>
<evidence type="ECO:0000313" key="2">
    <source>
        <dbReference type="EMBL" id="GAQ42503.1"/>
    </source>
</evidence>
<dbReference type="AlphaFoldDB" id="A0A124BXI2"/>
<name>A0A124BXI2_ASPNG</name>
<dbReference type="Gene3D" id="1.20.120.1020">
    <property type="entry name" value="Prion-inhibition and propagation, HeLo domain"/>
    <property type="match status" value="1"/>
</dbReference>